<dbReference type="PANTHER" id="PTHR10953">
    <property type="entry name" value="UBIQUITIN-ACTIVATING ENZYME E1"/>
    <property type="match status" value="1"/>
</dbReference>
<name>A0ABW3UCG2_9GAMM</name>
<dbReference type="Proteomes" id="UP001597264">
    <property type="component" value="Unassembled WGS sequence"/>
</dbReference>
<gene>
    <name evidence="2" type="ORF">ACFQ2X_16240</name>
</gene>
<proteinExistence type="predicted"/>
<dbReference type="InterPro" id="IPR045886">
    <property type="entry name" value="ThiF/MoeB/HesA"/>
</dbReference>
<dbReference type="EMBL" id="JBHTLR010000029">
    <property type="protein sequence ID" value="MFD1218151.1"/>
    <property type="molecule type" value="Genomic_DNA"/>
</dbReference>
<dbReference type="PANTHER" id="PTHR10953:SF240">
    <property type="entry name" value="SULFUR CARRIER PROTEIN THIS ADENYLYLTRANSFERASE"/>
    <property type="match status" value="1"/>
</dbReference>
<dbReference type="Pfam" id="PF00899">
    <property type="entry name" value="ThiF"/>
    <property type="match status" value="1"/>
</dbReference>
<dbReference type="Gene3D" id="3.40.50.720">
    <property type="entry name" value="NAD(P)-binding Rossmann-like Domain"/>
    <property type="match status" value="1"/>
</dbReference>
<evidence type="ECO:0000313" key="2">
    <source>
        <dbReference type="EMBL" id="MFD1218151.1"/>
    </source>
</evidence>
<dbReference type="RefSeq" id="WP_230434956.1">
    <property type="nucleotide sequence ID" value="NZ_CP087715.1"/>
</dbReference>
<dbReference type="SUPFAM" id="SSF69572">
    <property type="entry name" value="Activating enzymes of the ubiquitin-like proteins"/>
    <property type="match status" value="1"/>
</dbReference>
<accession>A0ABW3UCG2</accession>
<evidence type="ECO:0000313" key="3">
    <source>
        <dbReference type="Proteomes" id="UP001597264"/>
    </source>
</evidence>
<sequence>MLSRKQLQRYSRQIMLPQVGEAGQETLGQAKILIVGLGGLGSPASLYLAAAGIGELHLVDGDTVDISNLQRQVLYKTNHREKSKAQVAAQQLTAANPEIRVQAHARMADEAWLTALLDQQSFDLVLDCTDNLNIRHIINRCCLNARVPVIMASVRGFSGQLVSFDFRKSASPCYACLFPPAKSPATQGEEVPEAENCSTVGVIGPALGMMGSAQALEALKMLLGLSVSSLNRLQLFEAETLEWRALRLPVNQPCAVCGD</sequence>
<evidence type="ECO:0000259" key="1">
    <source>
        <dbReference type="Pfam" id="PF00899"/>
    </source>
</evidence>
<dbReference type="InterPro" id="IPR000594">
    <property type="entry name" value="ThiF_NAD_FAD-bd"/>
</dbReference>
<dbReference type="InterPro" id="IPR035985">
    <property type="entry name" value="Ubiquitin-activating_enz"/>
</dbReference>
<comment type="caution">
    <text evidence="2">The sequence shown here is derived from an EMBL/GenBank/DDBJ whole genome shotgun (WGS) entry which is preliminary data.</text>
</comment>
<dbReference type="CDD" id="cd00757">
    <property type="entry name" value="ThiF_MoeB_HesA_family"/>
    <property type="match status" value="1"/>
</dbReference>
<organism evidence="2 3">
    <name type="scientific">Microbulbifer celer</name>
    <dbReference type="NCBI Taxonomy" id="435905"/>
    <lineage>
        <taxon>Bacteria</taxon>
        <taxon>Pseudomonadati</taxon>
        <taxon>Pseudomonadota</taxon>
        <taxon>Gammaproteobacteria</taxon>
        <taxon>Cellvibrionales</taxon>
        <taxon>Microbulbiferaceae</taxon>
        <taxon>Microbulbifer</taxon>
    </lineage>
</organism>
<feature type="domain" description="THIF-type NAD/FAD binding fold" evidence="1">
    <location>
        <begin position="10"/>
        <end position="252"/>
    </location>
</feature>
<keyword evidence="3" id="KW-1185">Reference proteome</keyword>
<protein>
    <submittedName>
        <fullName evidence="2">HesA/MoeB/ThiF family protein</fullName>
    </submittedName>
</protein>
<reference evidence="3" key="1">
    <citation type="journal article" date="2019" name="Int. J. Syst. Evol. Microbiol.">
        <title>The Global Catalogue of Microorganisms (GCM) 10K type strain sequencing project: providing services to taxonomists for standard genome sequencing and annotation.</title>
        <authorList>
            <consortium name="The Broad Institute Genomics Platform"/>
            <consortium name="The Broad Institute Genome Sequencing Center for Infectious Disease"/>
            <person name="Wu L."/>
            <person name="Ma J."/>
        </authorList>
    </citation>
    <scope>NUCLEOTIDE SEQUENCE [LARGE SCALE GENOMIC DNA]</scope>
    <source>
        <strain evidence="3">CCUG 54356</strain>
    </source>
</reference>